<dbReference type="SMART" id="SM00364">
    <property type="entry name" value="LRR_BAC"/>
    <property type="match status" value="8"/>
</dbReference>
<feature type="region of interest" description="Disordered" evidence="1">
    <location>
        <begin position="428"/>
        <end position="455"/>
    </location>
</feature>
<feature type="compositionally biased region" description="Basic and acidic residues" evidence="1">
    <location>
        <begin position="7"/>
        <end position="19"/>
    </location>
</feature>
<dbReference type="AlphaFoldDB" id="A0A9D3YNW1"/>
<organism evidence="2 3">
    <name type="scientific">Dreissena polymorpha</name>
    <name type="common">Zebra mussel</name>
    <name type="synonym">Mytilus polymorpha</name>
    <dbReference type="NCBI Taxonomy" id="45954"/>
    <lineage>
        <taxon>Eukaryota</taxon>
        <taxon>Metazoa</taxon>
        <taxon>Spiralia</taxon>
        <taxon>Lophotrochozoa</taxon>
        <taxon>Mollusca</taxon>
        <taxon>Bivalvia</taxon>
        <taxon>Autobranchia</taxon>
        <taxon>Heteroconchia</taxon>
        <taxon>Euheterodonta</taxon>
        <taxon>Imparidentia</taxon>
        <taxon>Neoheterodontei</taxon>
        <taxon>Myida</taxon>
        <taxon>Dreissenoidea</taxon>
        <taxon>Dreissenidae</taxon>
        <taxon>Dreissena</taxon>
    </lineage>
</organism>
<gene>
    <name evidence="2" type="ORF">DPMN_077589</name>
</gene>
<feature type="region of interest" description="Disordered" evidence="1">
    <location>
        <begin position="493"/>
        <end position="518"/>
    </location>
</feature>
<reference evidence="2" key="2">
    <citation type="submission" date="2020-11" db="EMBL/GenBank/DDBJ databases">
        <authorList>
            <person name="McCartney M.A."/>
            <person name="Auch B."/>
            <person name="Kono T."/>
            <person name="Mallez S."/>
            <person name="Becker A."/>
            <person name="Gohl D.M."/>
            <person name="Silverstein K.A.T."/>
            <person name="Koren S."/>
            <person name="Bechman K.B."/>
            <person name="Herman A."/>
            <person name="Abrahante J.E."/>
            <person name="Garbe J."/>
        </authorList>
    </citation>
    <scope>NUCLEOTIDE SEQUENCE</scope>
    <source>
        <strain evidence="2">Duluth1</strain>
        <tissue evidence="2">Whole animal</tissue>
    </source>
</reference>
<evidence type="ECO:0000313" key="2">
    <source>
        <dbReference type="EMBL" id="KAH3702565.1"/>
    </source>
</evidence>
<dbReference type="Proteomes" id="UP000828390">
    <property type="component" value="Unassembled WGS sequence"/>
</dbReference>
<feature type="compositionally biased region" description="Gly residues" evidence="1">
    <location>
        <begin position="59"/>
        <end position="73"/>
    </location>
</feature>
<evidence type="ECO:0000256" key="1">
    <source>
        <dbReference type="SAM" id="MobiDB-lite"/>
    </source>
</evidence>
<feature type="region of interest" description="Disordered" evidence="1">
    <location>
        <begin position="1"/>
        <end position="80"/>
    </location>
</feature>
<accession>A0A9D3YNW1</accession>
<sequence length="1103" mass="121441">MGNKHSSSKDAHFSSESRGRSRSFNGLASRFRKASRSPPRERSSSFGESAGKPHRKGSGKMGQNGVFKGGQGNNGHLIRRGHDIPITTTLTRDNGGVDVQIEVKKVGDVESLGKLSQSAPSGRGFHYRHSPARNVTPIAEQVSVGTMSVKDQRRLSQDSSKLSCPSPSKSIILDENDTIIKSSNLKNLKNKQLSQTDKQELIENYSENTSHISADKMRTVSRELFSDQLEDLAKRRGMATLNRDLSLSNASLGLLSNRSKSMHSLSSNDYDYEERCKVGELLSFEDSHQVGELCRSITSQFSSENQQEKDQDIFLRPRTSSASAVDLGSYNRKQMAFGKTSAEIRRNLASQYAIDPNKSAQKSSSANNVGSDVMQARRMLVARALKDGEKDDNVSVGSVVPPQQSPQIAMAMQESLVKQHSLQSLKVNESVSLSPSSPVTTGLKASPKMGRRSSAGRLTGVITSPEKSYSLAKQGTPSPSGKMFITRRTSSPIFPQGLVSTPEKTGTNQSISRTSSGSFLQNIQSPVSITDKSSTHQSMSRISSGSLLQNIDVNQLLAANMTKSMQKFLLDDRGIGTNSTDYEKLHNKLNKNKIKKSTSALPTDEGFRERSSSFSMLLSRQQQQQFVQQMISQQQAELSKKQEKVQDQEMVVSETQITQIVHLQTKSYDSTPVSTGGDSGFRSRSQSWSSLSRKSVYESQREICGVSNPVSNLWSYSEVSLAELPVDLTSQPQRYISVIEDDGPSPENLNFSHAPLAKGQRGLFHGPVSLVRVCVRLPNLALCVLNLHLKALCVLNLHLKAQCVLNLHLKAQCVLNLHLKALCVLNLHLKALCVLNLHLKALCVLNLHLKAQCVLNLHLKALCVLNLHLKALCVLNLHLKAQCVLNLHLKALCVLNLHLKALCVLKLHLKAQCVLNLHLKTLCVLSLHLKTLCVLYLHLKAQCVLNFHLKAQCVLYLHIKAQCVLNLHLKTFGVLNLHLKALCVLNLHLKALCVLNLHLKALCVLNLHLKTLCVLNLHLKALCVLNLHLKALCVLNLHLKALCVLNLHLKALCVLNLHLKALCVLNLHLKAQIKALANSVDPDEMPHDAASHQGLRCLLKGIS</sequence>
<reference evidence="2" key="1">
    <citation type="journal article" date="2019" name="bioRxiv">
        <title>The Genome of the Zebra Mussel, Dreissena polymorpha: A Resource for Invasive Species Research.</title>
        <authorList>
            <person name="McCartney M.A."/>
            <person name="Auch B."/>
            <person name="Kono T."/>
            <person name="Mallez S."/>
            <person name="Zhang Y."/>
            <person name="Obille A."/>
            <person name="Becker A."/>
            <person name="Abrahante J.E."/>
            <person name="Garbe J."/>
            <person name="Badalamenti J.P."/>
            <person name="Herman A."/>
            <person name="Mangelson H."/>
            <person name="Liachko I."/>
            <person name="Sullivan S."/>
            <person name="Sone E.D."/>
            <person name="Koren S."/>
            <person name="Silverstein K.A.T."/>
            <person name="Beckman K.B."/>
            <person name="Gohl D.M."/>
        </authorList>
    </citation>
    <scope>NUCLEOTIDE SEQUENCE</scope>
    <source>
        <strain evidence="2">Duluth1</strain>
        <tissue evidence="2">Whole animal</tissue>
    </source>
</reference>
<keyword evidence="3" id="KW-1185">Reference proteome</keyword>
<feature type="compositionally biased region" description="Low complexity" evidence="1">
    <location>
        <begin position="430"/>
        <end position="443"/>
    </location>
</feature>
<proteinExistence type="predicted"/>
<dbReference type="EMBL" id="JAIWYP010000015">
    <property type="protein sequence ID" value="KAH3702565.1"/>
    <property type="molecule type" value="Genomic_DNA"/>
</dbReference>
<feature type="non-terminal residue" evidence="2">
    <location>
        <position position="1103"/>
    </location>
</feature>
<feature type="compositionally biased region" description="Low complexity" evidence="1">
    <location>
        <begin position="159"/>
        <end position="168"/>
    </location>
</feature>
<name>A0A9D3YNW1_DREPO</name>
<comment type="caution">
    <text evidence="2">The sequence shown here is derived from an EMBL/GenBank/DDBJ whole genome shotgun (WGS) entry which is preliminary data.</text>
</comment>
<evidence type="ECO:0000313" key="3">
    <source>
        <dbReference type="Proteomes" id="UP000828390"/>
    </source>
</evidence>
<feature type="region of interest" description="Disordered" evidence="1">
    <location>
        <begin position="149"/>
        <end position="168"/>
    </location>
</feature>
<protein>
    <submittedName>
        <fullName evidence="2">Uncharacterized protein</fullName>
    </submittedName>
</protein>